<dbReference type="EMBL" id="SWLB01000023">
    <property type="protein sequence ID" value="KAF3323651.1"/>
    <property type="molecule type" value="Genomic_DNA"/>
</dbReference>
<sequence>MPFVPTLTPNSDSYEPILAPNPDRLCMFPIKYPSIWEFYKKAQASLWTAEEIDLSHDMVHLEQSLTLGERHFISHVLAYFTSSDGIALENVRWYCAREPCYSIHVGCANPRSSCLSWVSDYH</sequence>
<protein>
    <submittedName>
        <fullName evidence="1">Ribonucleoside-diphosphate reductase R2</fullName>
    </submittedName>
</protein>
<dbReference type="PANTHER" id="PTHR23409:SF18">
    <property type="entry name" value="RIBONUCLEOSIDE-DIPHOSPHATE REDUCTASE SUBUNIT M2"/>
    <property type="match status" value="1"/>
</dbReference>
<dbReference type="Gene3D" id="1.10.620.20">
    <property type="entry name" value="Ribonucleotide Reductase, subunit A"/>
    <property type="match status" value="1"/>
</dbReference>
<dbReference type="InterPro" id="IPR000358">
    <property type="entry name" value="RNR_small_fam"/>
</dbReference>
<gene>
    <name evidence="1" type="ORF">FCM35_KLT12382</name>
</gene>
<dbReference type="Proteomes" id="UP000623129">
    <property type="component" value="Unassembled WGS sequence"/>
</dbReference>
<proteinExistence type="predicted"/>
<reference evidence="1" key="1">
    <citation type="submission" date="2020-01" db="EMBL/GenBank/DDBJ databases">
        <title>Genome sequence of Kobresia littledalei, the first chromosome-level genome in the family Cyperaceae.</title>
        <authorList>
            <person name="Qu G."/>
        </authorList>
    </citation>
    <scope>NUCLEOTIDE SEQUENCE</scope>
    <source>
        <strain evidence="1">C.B.Clarke</strain>
        <tissue evidence="1">Leaf</tissue>
    </source>
</reference>
<dbReference type="InterPro" id="IPR009078">
    <property type="entry name" value="Ferritin-like_SF"/>
</dbReference>
<dbReference type="InterPro" id="IPR012348">
    <property type="entry name" value="RNR-like"/>
</dbReference>
<comment type="caution">
    <text evidence="1">The sequence shown here is derived from an EMBL/GenBank/DDBJ whole genome shotgun (WGS) entry which is preliminary data.</text>
</comment>
<dbReference type="OrthoDB" id="783088at2759"/>
<accession>A0A833V325</accession>
<dbReference type="GO" id="GO:0009263">
    <property type="term" value="P:deoxyribonucleotide biosynthetic process"/>
    <property type="evidence" value="ECO:0007669"/>
    <property type="project" value="InterPro"/>
</dbReference>
<name>A0A833V325_9POAL</name>
<organism evidence="1 2">
    <name type="scientific">Carex littledalei</name>
    <dbReference type="NCBI Taxonomy" id="544730"/>
    <lineage>
        <taxon>Eukaryota</taxon>
        <taxon>Viridiplantae</taxon>
        <taxon>Streptophyta</taxon>
        <taxon>Embryophyta</taxon>
        <taxon>Tracheophyta</taxon>
        <taxon>Spermatophyta</taxon>
        <taxon>Magnoliopsida</taxon>
        <taxon>Liliopsida</taxon>
        <taxon>Poales</taxon>
        <taxon>Cyperaceae</taxon>
        <taxon>Cyperoideae</taxon>
        <taxon>Cariceae</taxon>
        <taxon>Carex</taxon>
        <taxon>Carex subgen. Euthyceras</taxon>
    </lineage>
</organism>
<dbReference type="PANTHER" id="PTHR23409">
    <property type="entry name" value="RIBONUCLEOSIDE-DIPHOSPHATE REDUCTASE SMALL CHAIN"/>
    <property type="match status" value="1"/>
</dbReference>
<evidence type="ECO:0000313" key="2">
    <source>
        <dbReference type="Proteomes" id="UP000623129"/>
    </source>
</evidence>
<dbReference type="AlphaFoldDB" id="A0A833V325"/>
<dbReference type="Pfam" id="PF00268">
    <property type="entry name" value="Ribonuc_red_sm"/>
    <property type="match status" value="1"/>
</dbReference>
<dbReference type="GO" id="GO:0016491">
    <property type="term" value="F:oxidoreductase activity"/>
    <property type="evidence" value="ECO:0007669"/>
    <property type="project" value="InterPro"/>
</dbReference>
<keyword evidence="2" id="KW-1185">Reference proteome</keyword>
<evidence type="ECO:0000313" key="1">
    <source>
        <dbReference type="EMBL" id="KAF3323651.1"/>
    </source>
</evidence>
<dbReference type="SUPFAM" id="SSF47240">
    <property type="entry name" value="Ferritin-like"/>
    <property type="match status" value="1"/>
</dbReference>